<evidence type="ECO:0000313" key="1">
    <source>
        <dbReference type="EMBL" id="SDG31346.1"/>
    </source>
</evidence>
<proteinExistence type="predicted"/>
<protein>
    <submittedName>
        <fullName evidence="1">Uncharacterized protein</fullName>
    </submittedName>
</protein>
<dbReference type="AlphaFoldDB" id="A0A8G2BKY9"/>
<dbReference type="Proteomes" id="UP000198615">
    <property type="component" value="Unassembled WGS sequence"/>
</dbReference>
<sequence length="81" mass="8774">MARHLFLHNGIAYEGELALFKSAHVGASSAQAEADLPGLRPGFMYSVTDGAETRIMDDEVAVHRYMFSHPGATVTTVPMSH</sequence>
<dbReference type="EMBL" id="FNBW01000014">
    <property type="protein sequence ID" value="SDG31346.1"/>
    <property type="molecule type" value="Genomic_DNA"/>
</dbReference>
<keyword evidence="2" id="KW-1185">Reference proteome</keyword>
<comment type="caution">
    <text evidence="1">The sequence shown here is derived from an EMBL/GenBank/DDBJ whole genome shotgun (WGS) entry which is preliminary data.</text>
</comment>
<reference evidence="1 2" key="1">
    <citation type="submission" date="2016-10" db="EMBL/GenBank/DDBJ databases">
        <authorList>
            <person name="Varghese N."/>
            <person name="Submissions S."/>
        </authorList>
    </citation>
    <scope>NUCLEOTIDE SEQUENCE [LARGE SCALE GENOMIC DNA]</scope>
    <source>
        <strain evidence="1 2">DSM 18839</strain>
    </source>
</reference>
<name>A0A8G2BKY9_9PROT</name>
<organism evidence="1 2">
    <name type="scientific">Thalassobaculum litoreum DSM 18839</name>
    <dbReference type="NCBI Taxonomy" id="1123362"/>
    <lineage>
        <taxon>Bacteria</taxon>
        <taxon>Pseudomonadati</taxon>
        <taxon>Pseudomonadota</taxon>
        <taxon>Alphaproteobacteria</taxon>
        <taxon>Rhodospirillales</taxon>
        <taxon>Thalassobaculaceae</taxon>
        <taxon>Thalassobaculum</taxon>
    </lineage>
</organism>
<dbReference type="RefSeq" id="WP_139189405.1">
    <property type="nucleotide sequence ID" value="NZ_FNBW01000014.1"/>
</dbReference>
<evidence type="ECO:0000313" key="2">
    <source>
        <dbReference type="Proteomes" id="UP000198615"/>
    </source>
</evidence>
<gene>
    <name evidence="1" type="ORF">SAMN05660686_03992</name>
</gene>
<accession>A0A8G2BKY9</accession>